<dbReference type="PANTHER" id="PTHR10543">
    <property type="entry name" value="BETA-CAROTENE DIOXYGENASE"/>
    <property type="match status" value="1"/>
</dbReference>
<feature type="binding site" evidence="5">
    <location>
        <position position="484"/>
    </location>
    <ligand>
        <name>Fe cation</name>
        <dbReference type="ChEBI" id="CHEBI:24875"/>
        <note>catalytic</note>
    </ligand>
</feature>
<dbReference type="Pfam" id="PF03055">
    <property type="entry name" value="RPE65"/>
    <property type="match status" value="1"/>
</dbReference>
<dbReference type="GO" id="GO:0016121">
    <property type="term" value="P:carotene catabolic process"/>
    <property type="evidence" value="ECO:0007669"/>
    <property type="project" value="TreeGrafter"/>
</dbReference>
<dbReference type="GO" id="GO:0010436">
    <property type="term" value="F:carotenoid dioxygenase activity"/>
    <property type="evidence" value="ECO:0007669"/>
    <property type="project" value="TreeGrafter"/>
</dbReference>
<dbReference type="EMBL" id="JALXTC010000084">
    <property type="protein sequence ID" value="MCT2118884.1"/>
    <property type="molecule type" value="Genomic_DNA"/>
</dbReference>
<organism evidence="7 9">
    <name type="scientific">Dietzia cinnamea</name>
    <dbReference type="NCBI Taxonomy" id="321318"/>
    <lineage>
        <taxon>Bacteria</taxon>
        <taxon>Bacillati</taxon>
        <taxon>Actinomycetota</taxon>
        <taxon>Actinomycetes</taxon>
        <taxon>Mycobacteriales</taxon>
        <taxon>Dietziaceae</taxon>
        <taxon>Dietzia</taxon>
    </lineage>
</organism>
<accession>A0AAW5Q9D8</accession>
<evidence type="ECO:0000313" key="9">
    <source>
        <dbReference type="Proteomes" id="UP001206890"/>
    </source>
</evidence>
<keyword evidence="2 5" id="KW-0479">Metal-binding</keyword>
<reference evidence="10" key="2">
    <citation type="submission" date="2024-07" db="EMBL/GenBank/DDBJ databases">
        <title>Pseudomonas strain that inhibits Aeromonas fish pathogens.</title>
        <authorList>
            <person name="Wildschutte H."/>
        </authorList>
    </citation>
    <scope>NUCLEOTIDE SEQUENCE [LARGE SCALE GENOMIC DNA]</scope>
    <source>
        <strain evidence="10">n60</strain>
    </source>
</reference>
<evidence type="ECO:0000256" key="1">
    <source>
        <dbReference type="ARBA" id="ARBA00006787"/>
    </source>
</evidence>
<evidence type="ECO:0000313" key="8">
    <source>
        <dbReference type="EMBL" id="MEX6464349.1"/>
    </source>
</evidence>
<dbReference type="Proteomes" id="UP001206890">
    <property type="component" value="Unassembled WGS sequence"/>
</dbReference>
<evidence type="ECO:0000256" key="3">
    <source>
        <dbReference type="ARBA" id="ARBA00023002"/>
    </source>
</evidence>
<dbReference type="EMBL" id="JBFTEZ010000002">
    <property type="protein sequence ID" value="MEX6464349.1"/>
    <property type="molecule type" value="Genomic_DNA"/>
</dbReference>
<feature type="binding site" evidence="5">
    <location>
        <position position="297"/>
    </location>
    <ligand>
        <name>Fe cation</name>
        <dbReference type="ChEBI" id="CHEBI:24875"/>
        <note>catalytic</note>
    </ligand>
</feature>
<keyword evidence="6" id="KW-0223">Dioxygenase</keyword>
<proteinExistence type="inferred from homology"/>
<evidence type="ECO:0000313" key="10">
    <source>
        <dbReference type="Proteomes" id="UP001560293"/>
    </source>
</evidence>
<evidence type="ECO:0000256" key="2">
    <source>
        <dbReference type="ARBA" id="ARBA00022723"/>
    </source>
</evidence>
<keyword evidence="3 6" id="KW-0560">Oxidoreductase</keyword>
<dbReference type="AlphaFoldDB" id="A0AAW5Q9D8"/>
<evidence type="ECO:0000256" key="5">
    <source>
        <dbReference type="PIRSR" id="PIRSR604294-1"/>
    </source>
</evidence>
<dbReference type="RefSeq" id="WP_061229814.1">
    <property type="nucleotide sequence ID" value="NZ_JALXMA010000040.1"/>
</dbReference>
<reference evidence="7" key="1">
    <citation type="submission" date="2022-04" db="EMBL/GenBank/DDBJ databases">
        <title>Human microbiome associated bacterial genomes.</title>
        <authorList>
            <person name="Sandstrom S."/>
            <person name="Salamzade R."/>
            <person name="Kalan L.R."/>
        </authorList>
    </citation>
    <scope>NUCLEOTIDE SEQUENCE</scope>
    <source>
        <strain evidence="7">P3-SID1762</strain>
    </source>
</reference>
<dbReference type="EC" id="1.13.11.-" evidence="6"/>
<reference evidence="8" key="3">
    <citation type="submission" date="2024-07" db="EMBL/GenBank/DDBJ databases">
        <authorList>
            <person name="Wildschutte H."/>
        </authorList>
    </citation>
    <scope>NUCLEOTIDE SEQUENCE</scope>
    <source>
        <strain evidence="8">N60</strain>
    </source>
</reference>
<dbReference type="Proteomes" id="UP001560293">
    <property type="component" value="Unassembled WGS sequence"/>
</dbReference>
<gene>
    <name evidence="8" type="ORF">AB6N35_08320</name>
    <name evidence="7" type="ORF">M3D93_14190</name>
</gene>
<dbReference type="PANTHER" id="PTHR10543:SF89">
    <property type="entry name" value="CAROTENOID 9,10(9',10')-CLEAVAGE DIOXYGENASE 1"/>
    <property type="match status" value="1"/>
</dbReference>
<sequence>MFEVNDTVYIDVPDDESIDNPWLKGPWRPQGREYAVSSDELEVIGTIPKDLDGLYVRNTHNQALLPKGVYHPFDGDGMLHAVRFRDGKAEYRNAFVRTTGFLAEQGAKKSLWPGIMEPEKYERRGWGSMGAMKDNAGTDVKAHAGKLYATMSQGSEPWTLSPTTLETLGPNTNWAKFVPGGMASHYKVDNSTGDMIFFNFAEKPPYLNYGVVNKEDNLVHFVPIDLPGARWPHDIGMTENYSVLHDLPYFFDADLLEKGIRRGKFHNDIPARFGIIPRFGRSEDVRWFEAKPAWIMHLANCYEQGDWIIQDGCIWPELVKPPVGGTEAHDIYARIKRNVDATATGSHMYRWMFNLKTGEVREFPLDDEVTEFPVISNDVQGLPYRYSYNATFLPGEWLLTGLKRYDMTEDKTTRLEFGEGRFGSEPAIARGLDATDREDDGYGITFVTDMVEDRSEAVIFRLDDMESGPICRIILPERISVGTHACWVEGDRIEGEGRALAV</sequence>
<comment type="similarity">
    <text evidence="1 6">Belongs to the carotenoid oxygenase family.</text>
</comment>
<feature type="binding site" evidence="5">
    <location>
        <position position="185"/>
    </location>
    <ligand>
        <name>Fe cation</name>
        <dbReference type="ChEBI" id="CHEBI:24875"/>
        <note>catalytic</note>
    </ligand>
</feature>
<keyword evidence="4 5" id="KW-0408">Iron</keyword>
<feature type="binding site" evidence="5">
    <location>
        <position position="233"/>
    </location>
    <ligand>
        <name>Fe cation</name>
        <dbReference type="ChEBI" id="CHEBI:24875"/>
        <note>catalytic</note>
    </ligand>
</feature>
<dbReference type="InterPro" id="IPR004294">
    <property type="entry name" value="Carotenoid_Oase"/>
</dbReference>
<comment type="cofactor">
    <cofactor evidence="5 6">
        <name>Fe(2+)</name>
        <dbReference type="ChEBI" id="CHEBI:29033"/>
    </cofactor>
    <text evidence="5 6">Binds 1 Fe(2+) ion per subunit.</text>
</comment>
<protein>
    <recommendedName>
        <fullName evidence="6">Dioxygenase</fullName>
        <ecNumber evidence="6">1.13.11.-</ecNumber>
    </recommendedName>
</protein>
<evidence type="ECO:0000256" key="6">
    <source>
        <dbReference type="RuleBase" id="RU364048"/>
    </source>
</evidence>
<comment type="caution">
    <text evidence="7">The sequence shown here is derived from an EMBL/GenBank/DDBJ whole genome shotgun (WGS) entry which is preliminary data.</text>
</comment>
<dbReference type="GO" id="GO:0046872">
    <property type="term" value="F:metal ion binding"/>
    <property type="evidence" value="ECO:0007669"/>
    <property type="project" value="UniProtKB-KW"/>
</dbReference>
<keyword evidence="10" id="KW-1185">Reference proteome</keyword>
<evidence type="ECO:0000256" key="4">
    <source>
        <dbReference type="ARBA" id="ARBA00023004"/>
    </source>
</evidence>
<evidence type="ECO:0000313" key="7">
    <source>
        <dbReference type="EMBL" id="MCT2118884.1"/>
    </source>
</evidence>
<name>A0AAW5Q9D8_9ACTN</name>